<evidence type="ECO:0000313" key="1">
    <source>
        <dbReference type="EMBL" id="KAI3919463.1"/>
    </source>
</evidence>
<reference evidence="1" key="1">
    <citation type="submission" date="2022-04" db="EMBL/GenBank/DDBJ databases">
        <title>A functionally conserved STORR gene fusion in Papaver species that diverged 16.8 million years ago.</title>
        <authorList>
            <person name="Catania T."/>
        </authorList>
    </citation>
    <scope>NUCLEOTIDE SEQUENCE</scope>
    <source>
        <strain evidence="1">S-188037</strain>
    </source>
</reference>
<keyword evidence="2" id="KW-1185">Reference proteome</keyword>
<dbReference type="GO" id="GO:0003676">
    <property type="term" value="F:nucleic acid binding"/>
    <property type="evidence" value="ECO:0007669"/>
    <property type="project" value="InterPro"/>
</dbReference>
<sequence length="116" mass="13497">MGMTSMKYFLKQFCSIKLLRIAMNNKKGKSKYFGFLEFQSPEVVRTEHRKNIGIWWVVSNCFKENQVYRRLGLQGTLCAICFYASSADSVQGDTVFHFKRSPRTAYKTNVEAQCKE</sequence>
<proteinExistence type="predicted"/>
<accession>A0AAD4XI51</accession>
<evidence type="ECO:0008006" key="3">
    <source>
        <dbReference type="Google" id="ProtNLM"/>
    </source>
</evidence>
<evidence type="ECO:0000313" key="2">
    <source>
        <dbReference type="Proteomes" id="UP001202328"/>
    </source>
</evidence>
<dbReference type="SUPFAM" id="SSF54928">
    <property type="entry name" value="RNA-binding domain, RBD"/>
    <property type="match status" value="1"/>
</dbReference>
<dbReference type="EMBL" id="JAJJMB010008884">
    <property type="protein sequence ID" value="KAI3919463.1"/>
    <property type="molecule type" value="Genomic_DNA"/>
</dbReference>
<name>A0AAD4XI51_9MAGN</name>
<protein>
    <recommendedName>
        <fullName evidence="3">RRM domain-containing protein</fullName>
    </recommendedName>
</protein>
<dbReference type="AlphaFoldDB" id="A0AAD4XI51"/>
<organism evidence="1 2">
    <name type="scientific">Papaver atlanticum</name>
    <dbReference type="NCBI Taxonomy" id="357466"/>
    <lineage>
        <taxon>Eukaryota</taxon>
        <taxon>Viridiplantae</taxon>
        <taxon>Streptophyta</taxon>
        <taxon>Embryophyta</taxon>
        <taxon>Tracheophyta</taxon>
        <taxon>Spermatophyta</taxon>
        <taxon>Magnoliopsida</taxon>
        <taxon>Ranunculales</taxon>
        <taxon>Papaveraceae</taxon>
        <taxon>Papaveroideae</taxon>
        <taxon>Papaver</taxon>
    </lineage>
</organism>
<dbReference type="InterPro" id="IPR035979">
    <property type="entry name" value="RBD_domain_sf"/>
</dbReference>
<comment type="caution">
    <text evidence="1">The sequence shown here is derived from an EMBL/GenBank/DDBJ whole genome shotgun (WGS) entry which is preliminary data.</text>
</comment>
<dbReference type="Proteomes" id="UP001202328">
    <property type="component" value="Unassembled WGS sequence"/>
</dbReference>
<gene>
    <name evidence="1" type="ORF">MKW98_030174</name>
</gene>